<sequence>MIQEEEEGKYLFISDFILSNSNIPIPLSRRVSSEALV</sequence>
<dbReference type="EMBL" id="ATNM01000105">
    <property type="protein sequence ID" value="EPR68354.1"/>
    <property type="molecule type" value="Genomic_DNA"/>
</dbReference>
<dbReference type="STRING" id="641524.ADICYQ_2646"/>
<dbReference type="AlphaFoldDB" id="S7WNQ9"/>
<name>S7WNQ9_9BACT</name>
<reference evidence="1 2" key="1">
    <citation type="journal article" date="2013" name="Genome Announc.">
        <title>Draft Genome Sequence of Cyclobacterium qasimii Strain M12-11BT, Isolated from Arctic Marine Sediment.</title>
        <authorList>
            <person name="Shivaji S."/>
            <person name="Ara S."/>
            <person name="Singh A."/>
            <person name="Kumar Pinnaka A."/>
        </authorList>
    </citation>
    <scope>NUCLEOTIDE SEQUENCE [LARGE SCALE GENOMIC DNA]</scope>
    <source>
        <strain evidence="1 2">M12-11B</strain>
    </source>
</reference>
<accession>S7WNQ9</accession>
<gene>
    <name evidence="1" type="ORF">ADICYQ_2646</name>
</gene>
<comment type="caution">
    <text evidence="1">The sequence shown here is derived from an EMBL/GenBank/DDBJ whole genome shotgun (WGS) entry which is preliminary data.</text>
</comment>
<proteinExistence type="predicted"/>
<evidence type="ECO:0000313" key="2">
    <source>
        <dbReference type="Proteomes" id="UP000014974"/>
    </source>
</evidence>
<evidence type="ECO:0000313" key="1">
    <source>
        <dbReference type="EMBL" id="EPR68354.1"/>
    </source>
</evidence>
<protein>
    <submittedName>
        <fullName evidence="1">Uncharacterized protein</fullName>
    </submittedName>
</protein>
<dbReference type="Proteomes" id="UP000014974">
    <property type="component" value="Unassembled WGS sequence"/>
</dbReference>
<organism evidence="1 2">
    <name type="scientific">Cyclobacterium qasimii M12-11B</name>
    <dbReference type="NCBI Taxonomy" id="641524"/>
    <lineage>
        <taxon>Bacteria</taxon>
        <taxon>Pseudomonadati</taxon>
        <taxon>Bacteroidota</taxon>
        <taxon>Cytophagia</taxon>
        <taxon>Cytophagales</taxon>
        <taxon>Cyclobacteriaceae</taxon>
        <taxon>Cyclobacterium</taxon>
    </lineage>
</organism>